<dbReference type="Gene3D" id="1.25.10.10">
    <property type="entry name" value="Leucine-rich Repeat Variant"/>
    <property type="match status" value="2"/>
</dbReference>
<dbReference type="GO" id="GO:0005856">
    <property type="term" value="C:cytoskeleton"/>
    <property type="evidence" value="ECO:0007669"/>
    <property type="project" value="UniProtKB-SubCell"/>
</dbReference>
<dbReference type="GO" id="GO:0061863">
    <property type="term" value="F:microtubule plus end polymerase"/>
    <property type="evidence" value="ECO:0007669"/>
    <property type="project" value="InterPro"/>
</dbReference>
<dbReference type="GO" id="GO:0046785">
    <property type="term" value="P:microtubule polymerization"/>
    <property type="evidence" value="ECO:0007669"/>
    <property type="project" value="InterPro"/>
</dbReference>
<dbReference type="GO" id="GO:0051010">
    <property type="term" value="F:microtubule plus-end binding"/>
    <property type="evidence" value="ECO:0007669"/>
    <property type="project" value="InterPro"/>
</dbReference>
<dbReference type="InterPro" id="IPR021668">
    <property type="entry name" value="TAN"/>
</dbReference>
<evidence type="ECO:0000313" key="6">
    <source>
        <dbReference type="EMBL" id="JAV54686.1"/>
    </source>
</evidence>
<feature type="domain" description="TOG" evidence="5">
    <location>
        <begin position="270"/>
        <end position="467"/>
    </location>
</feature>
<dbReference type="FunFam" id="1.25.10.10:FF:000063">
    <property type="entry name" value="Putative cytoskeleton-associated protein 5"/>
    <property type="match status" value="1"/>
</dbReference>
<protein>
    <recommendedName>
        <fullName evidence="5">TOG domain-containing protein</fullName>
    </recommendedName>
</protein>
<dbReference type="EMBL" id="GEZM01096670">
    <property type="protein sequence ID" value="JAV54686.1"/>
    <property type="molecule type" value="Transcribed_RNA"/>
</dbReference>
<dbReference type="Pfam" id="PF11640">
    <property type="entry name" value="TAN"/>
    <property type="match status" value="1"/>
</dbReference>
<evidence type="ECO:0000256" key="2">
    <source>
        <dbReference type="ARBA" id="ARBA00022490"/>
    </source>
</evidence>
<name>A0A1Y1K5P3_PHOPY</name>
<dbReference type="SMART" id="SM01349">
    <property type="entry name" value="TOG"/>
    <property type="match status" value="2"/>
</dbReference>
<dbReference type="GO" id="GO:0004674">
    <property type="term" value="F:protein serine/threonine kinase activity"/>
    <property type="evidence" value="ECO:0007669"/>
    <property type="project" value="InterPro"/>
</dbReference>
<reference evidence="6" key="1">
    <citation type="journal article" date="2016" name="Sci. Rep.">
        <title>Molecular characterization of firefly nuptial gifts: a multi-omics approach sheds light on postcopulatory sexual selection.</title>
        <authorList>
            <person name="Al-Wathiqui N."/>
            <person name="Fallon T.R."/>
            <person name="South A."/>
            <person name="Weng J.K."/>
            <person name="Lewis S.M."/>
        </authorList>
    </citation>
    <scope>NUCLEOTIDE SEQUENCE</scope>
</reference>
<organism evidence="6">
    <name type="scientific">Photinus pyralis</name>
    <name type="common">Common eastern firefly</name>
    <name type="synonym">Lampyris pyralis</name>
    <dbReference type="NCBI Taxonomy" id="7054"/>
    <lineage>
        <taxon>Eukaryota</taxon>
        <taxon>Metazoa</taxon>
        <taxon>Ecdysozoa</taxon>
        <taxon>Arthropoda</taxon>
        <taxon>Hexapoda</taxon>
        <taxon>Insecta</taxon>
        <taxon>Pterygota</taxon>
        <taxon>Neoptera</taxon>
        <taxon>Endopterygota</taxon>
        <taxon>Coleoptera</taxon>
        <taxon>Polyphaga</taxon>
        <taxon>Elateriformia</taxon>
        <taxon>Elateroidea</taxon>
        <taxon>Lampyridae</taxon>
        <taxon>Lampyrinae</taxon>
        <taxon>Photinus</taxon>
    </lineage>
</organism>
<dbReference type="InterPro" id="IPR016024">
    <property type="entry name" value="ARM-type_fold"/>
</dbReference>
<feature type="domain" description="TOG" evidence="5">
    <location>
        <begin position="1"/>
        <end position="228"/>
    </location>
</feature>
<dbReference type="InterPro" id="IPR048491">
    <property type="entry name" value="XMAP215_CLASP_TOG"/>
</dbReference>
<dbReference type="InterPro" id="IPR045110">
    <property type="entry name" value="XMAP215"/>
</dbReference>
<sequence>MATEDEEWKKLSTEDRCVHKQWKARVSGYEDAAKLFKQIDDEKSPEFSRYLGLIKKFVSDSNAVGQEKGLEAALAYVENYAHAGKTVNDVMSGIVTKCIAAPKTKTRELAMQITLMYVEIEKYEAVQEELIKGMDQKNPKIVAACITAVTAALKEFGSKIVNPKPLIKKIQTLFADRDKSVRDEARLMVVEMFKWIGPALRSQLNNLQPVQVTELEAEFAKVEGQKVTPTRYIRSQQEKQAKLAAETEEAEGDEDVEEEGYSTPTLDPYDIADPVDILSKLPKNFYEQLEAKKWQERKEALELLEKLIKTPKLENGDYGDLIRALKKIIQKDTNVVVIALAAKNLACLANGLKKRFQQYAAFCVPTLLEKFKEKKQNVVLAIREAIDAVYDSITVEVILEDVVEALNSKNPSVKAETASFLSRAFAKTSPTSLNKKLLKTYSAALIKNINEPGRFHFFYYSLLLFHF</sequence>
<dbReference type="GO" id="GO:0030951">
    <property type="term" value="P:establishment or maintenance of microtubule cytoskeleton polarity"/>
    <property type="evidence" value="ECO:0007669"/>
    <property type="project" value="InterPro"/>
</dbReference>
<evidence type="ECO:0000256" key="3">
    <source>
        <dbReference type="ARBA" id="ARBA00023212"/>
    </source>
</evidence>
<feature type="compositionally biased region" description="Acidic residues" evidence="4">
    <location>
        <begin position="246"/>
        <end position="260"/>
    </location>
</feature>
<dbReference type="GO" id="GO:0007051">
    <property type="term" value="P:spindle organization"/>
    <property type="evidence" value="ECO:0007669"/>
    <property type="project" value="InterPro"/>
</dbReference>
<comment type="subcellular location">
    <subcellularLocation>
        <location evidence="1">Cytoplasm</location>
        <location evidence="1">Cytoskeleton</location>
    </subcellularLocation>
</comment>
<dbReference type="FunFam" id="1.25.10.10:FF:000019">
    <property type="entry name" value="Cytoskeleton-associated protein 5"/>
    <property type="match status" value="1"/>
</dbReference>
<evidence type="ECO:0000259" key="5">
    <source>
        <dbReference type="SMART" id="SM01349"/>
    </source>
</evidence>
<dbReference type="InterPro" id="IPR034085">
    <property type="entry name" value="TOG"/>
</dbReference>
<dbReference type="InterPro" id="IPR011989">
    <property type="entry name" value="ARM-like"/>
</dbReference>
<evidence type="ECO:0000256" key="1">
    <source>
        <dbReference type="ARBA" id="ARBA00004245"/>
    </source>
</evidence>
<dbReference type="SUPFAM" id="SSF48371">
    <property type="entry name" value="ARM repeat"/>
    <property type="match status" value="1"/>
</dbReference>
<proteinExistence type="predicted"/>
<dbReference type="PANTHER" id="PTHR12609">
    <property type="entry name" value="MICROTUBULE ASSOCIATED PROTEIN XMAP215"/>
    <property type="match status" value="1"/>
</dbReference>
<dbReference type="Pfam" id="PF21041">
    <property type="entry name" value="XMAP215_CLASP_TOG"/>
    <property type="match status" value="1"/>
</dbReference>
<dbReference type="AlphaFoldDB" id="A0A1Y1K5P3"/>
<evidence type="ECO:0000256" key="4">
    <source>
        <dbReference type="SAM" id="MobiDB-lite"/>
    </source>
</evidence>
<keyword evidence="2" id="KW-0963">Cytoplasm</keyword>
<keyword evidence="3" id="KW-0206">Cytoskeleton</keyword>
<accession>A0A1Y1K5P3</accession>
<feature type="region of interest" description="Disordered" evidence="4">
    <location>
        <begin position="238"/>
        <end position="265"/>
    </location>
</feature>